<keyword evidence="1" id="KW-0808">Transferase</keyword>
<sequence length="212" mass="24253">MREIPVEHLEEQFTPYPAPDSCEAVSHHEEVEHRIQEFLTAPVPPLSGDYCVFQAEVANAIFRLSKRKAPGPDEIPIVATKKLPRKAMVVISRFFNEIFLTGYFPGCWKMSRVIAIPKAGKDPRLASNQRPITLLSHIAKLFECIMLRRLYRHLYLERSSFRFAVDTQQRFSRHEFCTTWPPSTTGGAAPLESFLITRRRSTECGTPNCCTN</sequence>
<reference evidence="1 2" key="1">
    <citation type="journal article" date="2019" name="Commun. Biol.">
        <title>The bagworm genome reveals a unique fibroin gene that provides high tensile strength.</title>
        <authorList>
            <person name="Kono N."/>
            <person name="Nakamura H."/>
            <person name="Ohtoshi R."/>
            <person name="Tomita M."/>
            <person name="Numata K."/>
            <person name="Arakawa K."/>
        </authorList>
    </citation>
    <scope>NUCLEOTIDE SEQUENCE [LARGE SCALE GENOMIC DNA]</scope>
</reference>
<evidence type="ECO:0000313" key="1">
    <source>
        <dbReference type="EMBL" id="GBP32461.1"/>
    </source>
</evidence>
<keyword evidence="1" id="KW-0695">RNA-directed DNA polymerase</keyword>
<dbReference type="OrthoDB" id="412981at2759"/>
<keyword evidence="2" id="KW-1185">Reference proteome</keyword>
<proteinExistence type="predicted"/>
<evidence type="ECO:0000313" key="2">
    <source>
        <dbReference type="Proteomes" id="UP000299102"/>
    </source>
</evidence>
<dbReference type="GO" id="GO:0003964">
    <property type="term" value="F:RNA-directed DNA polymerase activity"/>
    <property type="evidence" value="ECO:0007669"/>
    <property type="project" value="UniProtKB-KW"/>
</dbReference>
<organism evidence="1 2">
    <name type="scientific">Eumeta variegata</name>
    <name type="common">Bagworm moth</name>
    <name type="synonym">Eumeta japonica</name>
    <dbReference type="NCBI Taxonomy" id="151549"/>
    <lineage>
        <taxon>Eukaryota</taxon>
        <taxon>Metazoa</taxon>
        <taxon>Ecdysozoa</taxon>
        <taxon>Arthropoda</taxon>
        <taxon>Hexapoda</taxon>
        <taxon>Insecta</taxon>
        <taxon>Pterygota</taxon>
        <taxon>Neoptera</taxon>
        <taxon>Endopterygota</taxon>
        <taxon>Lepidoptera</taxon>
        <taxon>Glossata</taxon>
        <taxon>Ditrysia</taxon>
        <taxon>Tineoidea</taxon>
        <taxon>Psychidae</taxon>
        <taxon>Oiketicinae</taxon>
        <taxon>Eumeta</taxon>
    </lineage>
</organism>
<dbReference type="AlphaFoldDB" id="A0A4C1V130"/>
<dbReference type="EMBL" id="BGZK01000260">
    <property type="protein sequence ID" value="GBP32461.1"/>
    <property type="molecule type" value="Genomic_DNA"/>
</dbReference>
<keyword evidence="1" id="KW-0548">Nucleotidyltransferase</keyword>
<accession>A0A4C1V130</accession>
<dbReference type="Proteomes" id="UP000299102">
    <property type="component" value="Unassembled WGS sequence"/>
</dbReference>
<gene>
    <name evidence="1" type="primary">pol</name>
    <name evidence="1" type="ORF">EVAR_24625_1</name>
</gene>
<dbReference type="STRING" id="151549.A0A4C1V130"/>
<name>A0A4C1V130_EUMVA</name>
<comment type="caution">
    <text evidence="1">The sequence shown here is derived from an EMBL/GenBank/DDBJ whole genome shotgun (WGS) entry which is preliminary data.</text>
</comment>
<protein>
    <submittedName>
        <fullName evidence="1">RNA-directed DNA polymerase from mobile element jockey</fullName>
    </submittedName>
</protein>
<dbReference type="PANTHER" id="PTHR19446">
    <property type="entry name" value="REVERSE TRANSCRIPTASES"/>
    <property type="match status" value="1"/>
</dbReference>